<sequence length="652" mass="71989">MTVRCAECGGTTIWDDDAGSAICTFCGTLTDPSQSILASHLEQPDNSTNFNAIWDPAAATTLKSLRRTGENWDLAGQGKEARDRKNNFAISEFIKSLAVSMNAPGLSPRAATLFNQAKAASHFRWGRKAKLVAGACLSIALRESKRPDSLRDIAFLLNEALPTLTQTFNSITSLLKLRLVAVDPSVYISTLQMHFTAALGEQSQEFGLSASLEKLLKPLCLRSVAATANSLSDFVVRLGPDCALGQLPVPPTACAIFMLALESENRGTLNNLGELAQCLGARCRVGKGVVMSRYKLIQDEIASSVEKVPWLDKYESKKGRAKVAKRTIVARGLKDVLRFQEELWRGTILPEVTLDSDDESSTPSSRSMTPSVSERDSLDSDCPRKRRKVHNSIQNATRFLLNPLSGSIPSCTMFMYPQSTLRGESSSTVDDNAPLTSQQLPFTSYVLTAPSTALSSRRPPTRLQVLAVDRGGAGSEEIGDDELFDEGELDGFIRSEEEVQSMRQILGWPMEEDIRAEEEGISSSRPRKARGKRKAADRVEEPKRSRVNLDALAHFLGDTNKVDNDQSQLLGLEAFTDGKEDDLYGYDYDPEALDSFDEEEDDKSPTSTTRIRKDDPKPVDTEEVVIDNWRPMSPEHVFVSYDADDRYDEEYD</sequence>
<evidence type="ECO:0000313" key="10">
    <source>
        <dbReference type="EMBL" id="TFK42969.1"/>
    </source>
</evidence>
<reference evidence="10 11" key="1">
    <citation type="journal article" date="2019" name="Nat. Ecol. Evol.">
        <title>Megaphylogeny resolves global patterns of mushroom evolution.</title>
        <authorList>
            <person name="Varga T."/>
            <person name="Krizsan K."/>
            <person name="Foldi C."/>
            <person name="Dima B."/>
            <person name="Sanchez-Garcia M."/>
            <person name="Sanchez-Ramirez S."/>
            <person name="Szollosi G.J."/>
            <person name="Szarkandi J.G."/>
            <person name="Papp V."/>
            <person name="Albert L."/>
            <person name="Andreopoulos W."/>
            <person name="Angelini C."/>
            <person name="Antonin V."/>
            <person name="Barry K.W."/>
            <person name="Bougher N.L."/>
            <person name="Buchanan P."/>
            <person name="Buyck B."/>
            <person name="Bense V."/>
            <person name="Catcheside P."/>
            <person name="Chovatia M."/>
            <person name="Cooper J."/>
            <person name="Damon W."/>
            <person name="Desjardin D."/>
            <person name="Finy P."/>
            <person name="Geml J."/>
            <person name="Haridas S."/>
            <person name="Hughes K."/>
            <person name="Justo A."/>
            <person name="Karasinski D."/>
            <person name="Kautmanova I."/>
            <person name="Kiss B."/>
            <person name="Kocsube S."/>
            <person name="Kotiranta H."/>
            <person name="LaButti K.M."/>
            <person name="Lechner B.E."/>
            <person name="Liimatainen K."/>
            <person name="Lipzen A."/>
            <person name="Lukacs Z."/>
            <person name="Mihaltcheva S."/>
            <person name="Morgado L.N."/>
            <person name="Niskanen T."/>
            <person name="Noordeloos M.E."/>
            <person name="Ohm R.A."/>
            <person name="Ortiz-Santana B."/>
            <person name="Ovrebo C."/>
            <person name="Racz N."/>
            <person name="Riley R."/>
            <person name="Savchenko A."/>
            <person name="Shiryaev A."/>
            <person name="Soop K."/>
            <person name="Spirin V."/>
            <person name="Szebenyi C."/>
            <person name="Tomsovsky M."/>
            <person name="Tulloss R.E."/>
            <person name="Uehling J."/>
            <person name="Grigoriev I.V."/>
            <person name="Vagvolgyi C."/>
            <person name="Papp T."/>
            <person name="Martin F.M."/>
            <person name="Miettinen O."/>
            <person name="Hibbett D.S."/>
            <person name="Nagy L.G."/>
        </authorList>
    </citation>
    <scope>NUCLEOTIDE SEQUENCE [LARGE SCALE GENOMIC DNA]</scope>
    <source>
        <strain evidence="10 11">CBS 166.37</strain>
    </source>
</reference>
<organism evidence="10 11">
    <name type="scientific">Crucibulum laeve</name>
    <dbReference type="NCBI Taxonomy" id="68775"/>
    <lineage>
        <taxon>Eukaryota</taxon>
        <taxon>Fungi</taxon>
        <taxon>Dikarya</taxon>
        <taxon>Basidiomycota</taxon>
        <taxon>Agaricomycotina</taxon>
        <taxon>Agaricomycetes</taxon>
        <taxon>Agaricomycetidae</taxon>
        <taxon>Agaricales</taxon>
        <taxon>Agaricineae</taxon>
        <taxon>Nidulariaceae</taxon>
        <taxon>Crucibulum</taxon>
    </lineage>
</organism>
<evidence type="ECO:0000256" key="3">
    <source>
        <dbReference type="ARBA" id="ARBA00022723"/>
    </source>
</evidence>
<evidence type="ECO:0000256" key="8">
    <source>
        <dbReference type="ARBA" id="ARBA00023242"/>
    </source>
</evidence>
<proteinExistence type="inferred from homology"/>
<evidence type="ECO:0000256" key="2">
    <source>
        <dbReference type="ARBA" id="ARBA00010857"/>
    </source>
</evidence>
<keyword evidence="5" id="KW-0862">Zinc</keyword>
<evidence type="ECO:0000256" key="9">
    <source>
        <dbReference type="SAM" id="MobiDB-lite"/>
    </source>
</evidence>
<dbReference type="GO" id="GO:0070897">
    <property type="term" value="P:transcription preinitiation complex assembly"/>
    <property type="evidence" value="ECO:0007669"/>
    <property type="project" value="InterPro"/>
</dbReference>
<feature type="compositionally biased region" description="Basic and acidic residues" evidence="9">
    <location>
        <begin position="611"/>
        <end position="620"/>
    </location>
</feature>
<dbReference type="CDD" id="cd00043">
    <property type="entry name" value="CYCLIN_SF"/>
    <property type="match status" value="1"/>
</dbReference>
<dbReference type="OrthoDB" id="2527864at2759"/>
<gene>
    <name evidence="10" type="ORF">BDQ12DRAFT_719804</name>
</gene>
<comment type="subcellular location">
    <subcellularLocation>
        <location evidence="1">Nucleus</location>
    </subcellularLocation>
</comment>
<feature type="compositionally biased region" description="Acidic residues" evidence="9">
    <location>
        <begin position="583"/>
        <end position="602"/>
    </location>
</feature>
<keyword evidence="8" id="KW-0539">Nucleus</keyword>
<dbReference type="GO" id="GO:0097550">
    <property type="term" value="C:transcription preinitiation complex"/>
    <property type="evidence" value="ECO:0007669"/>
    <property type="project" value="TreeGrafter"/>
</dbReference>
<dbReference type="SUPFAM" id="SSF47954">
    <property type="entry name" value="Cyclin-like"/>
    <property type="match status" value="1"/>
</dbReference>
<keyword evidence="7" id="KW-0804">Transcription</keyword>
<dbReference type="STRING" id="68775.A0A5C3MBY8"/>
<dbReference type="InterPro" id="IPR000812">
    <property type="entry name" value="TFIIB"/>
</dbReference>
<dbReference type="GO" id="GO:0008270">
    <property type="term" value="F:zinc ion binding"/>
    <property type="evidence" value="ECO:0007669"/>
    <property type="project" value="UniProtKB-KW"/>
</dbReference>
<dbReference type="EMBL" id="ML213592">
    <property type="protein sequence ID" value="TFK42969.1"/>
    <property type="molecule type" value="Genomic_DNA"/>
</dbReference>
<evidence type="ECO:0000256" key="7">
    <source>
        <dbReference type="ARBA" id="ARBA00023163"/>
    </source>
</evidence>
<feature type="compositionally biased region" description="Low complexity" evidence="9">
    <location>
        <begin position="361"/>
        <end position="372"/>
    </location>
</feature>
<dbReference type="GO" id="GO:0000126">
    <property type="term" value="C:transcription factor TFIIIB complex"/>
    <property type="evidence" value="ECO:0007669"/>
    <property type="project" value="TreeGrafter"/>
</dbReference>
<keyword evidence="11" id="KW-1185">Reference proteome</keyword>
<feature type="region of interest" description="Disordered" evidence="9">
    <location>
        <begin position="354"/>
        <end position="387"/>
    </location>
</feature>
<evidence type="ECO:0008006" key="12">
    <source>
        <dbReference type="Google" id="ProtNLM"/>
    </source>
</evidence>
<evidence type="ECO:0000313" key="11">
    <source>
        <dbReference type="Proteomes" id="UP000308652"/>
    </source>
</evidence>
<evidence type="ECO:0000256" key="1">
    <source>
        <dbReference type="ARBA" id="ARBA00004123"/>
    </source>
</evidence>
<keyword evidence="4" id="KW-0863">Zinc-finger</keyword>
<dbReference type="Proteomes" id="UP000308652">
    <property type="component" value="Unassembled WGS sequence"/>
</dbReference>
<keyword evidence="3" id="KW-0479">Metal-binding</keyword>
<dbReference type="PANTHER" id="PTHR11618">
    <property type="entry name" value="TRANSCRIPTION INITIATION FACTOR IIB-RELATED"/>
    <property type="match status" value="1"/>
</dbReference>
<dbReference type="GO" id="GO:0000995">
    <property type="term" value="F:RNA polymerase III general transcription initiation factor activity"/>
    <property type="evidence" value="ECO:0007669"/>
    <property type="project" value="TreeGrafter"/>
</dbReference>
<dbReference type="Gene3D" id="1.10.472.170">
    <property type="match status" value="1"/>
</dbReference>
<name>A0A5C3MBY8_9AGAR</name>
<protein>
    <recommendedName>
        <fullName evidence="12">TFIIB-type domain-containing protein</fullName>
    </recommendedName>
</protein>
<comment type="similarity">
    <text evidence="2">Belongs to the TFIIB family.</text>
</comment>
<accession>A0A5C3MBY8</accession>
<evidence type="ECO:0000256" key="4">
    <source>
        <dbReference type="ARBA" id="ARBA00022771"/>
    </source>
</evidence>
<dbReference type="InterPro" id="IPR036915">
    <property type="entry name" value="Cyclin-like_sf"/>
</dbReference>
<keyword evidence="6" id="KW-0805">Transcription regulation</keyword>
<dbReference type="GO" id="GO:0005634">
    <property type="term" value="C:nucleus"/>
    <property type="evidence" value="ECO:0007669"/>
    <property type="project" value="UniProtKB-SubCell"/>
</dbReference>
<evidence type="ECO:0000256" key="6">
    <source>
        <dbReference type="ARBA" id="ARBA00023015"/>
    </source>
</evidence>
<dbReference type="PANTHER" id="PTHR11618:SF4">
    <property type="entry name" value="TRANSCRIPTION FACTOR IIIB 90 KDA SUBUNIT"/>
    <property type="match status" value="1"/>
</dbReference>
<feature type="compositionally biased region" description="Basic and acidic residues" evidence="9">
    <location>
        <begin position="534"/>
        <end position="543"/>
    </location>
</feature>
<dbReference type="GO" id="GO:0001006">
    <property type="term" value="F:RNA polymerase III type 3 promoter sequence-specific DNA binding"/>
    <property type="evidence" value="ECO:0007669"/>
    <property type="project" value="TreeGrafter"/>
</dbReference>
<feature type="compositionally biased region" description="Basic and acidic residues" evidence="9">
    <location>
        <begin position="373"/>
        <end position="383"/>
    </location>
</feature>
<dbReference type="AlphaFoldDB" id="A0A5C3MBY8"/>
<feature type="region of interest" description="Disordered" evidence="9">
    <location>
        <begin position="517"/>
        <end position="543"/>
    </location>
</feature>
<feature type="region of interest" description="Disordered" evidence="9">
    <location>
        <begin position="579"/>
        <end position="628"/>
    </location>
</feature>
<evidence type="ECO:0000256" key="5">
    <source>
        <dbReference type="ARBA" id="ARBA00022833"/>
    </source>
</evidence>